<comment type="similarity">
    <text evidence="4 12 13">Belongs to the HisA/HisF family.</text>
</comment>
<dbReference type="InterPro" id="IPR013785">
    <property type="entry name" value="Aldolase_TIM"/>
</dbReference>
<protein>
    <recommendedName>
        <fullName evidence="6 12">1-(5-phosphoribosyl)-5-[(5-phosphoribosylamino)methylideneamino] imidazole-4-carboxamide isomerase</fullName>
        <ecNumber evidence="5 12">5.3.1.16</ecNumber>
    </recommendedName>
    <alternativeName>
        <fullName evidence="11 12">Phosphoribosylformimino-5-aminoimidazole carboxamide ribotide isomerase</fullName>
    </alternativeName>
</protein>
<evidence type="ECO:0000256" key="2">
    <source>
        <dbReference type="ARBA" id="ARBA00004496"/>
    </source>
</evidence>
<evidence type="ECO:0000256" key="11">
    <source>
        <dbReference type="ARBA" id="ARBA00030547"/>
    </source>
</evidence>
<keyword evidence="7 12" id="KW-0963">Cytoplasm</keyword>
<dbReference type="InterPro" id="IPR011060">
    <property type="entry name" value="RibuloseP-bd_barrel"/>
</dbReference>
<dbReference type="KEGG" id="pmet:G4Y79_14710"/>
<evidence type="ECO:0000256" key="5">
    <source>
        <dbReference type="ARBA" id="ARBA00012550"/>
    </source>
</evidence>
<dbReference type="GO" id="GO:0000105">
    <property type="term" value="P:L-histidine biosynthetic process"/>
    <property type="evidence" value="ECO:0007669"/>
    <property type="project" value="UniProtKB-UniRule"/>
</dbReference>
<evidence type="ECO:0000256" key="10">
    <source>
        <dbReference type="ARBA" id="ARBA00023235"/>
    </source>
</evidence>
<dbReference type="GO" id="GO:0003949">
    <property type="term" value="F:1-(5-phosphoribosyl)-5-[(5-phosphoribosylamino)methylideneamino]imidazole-4-carboxamide isomerase activity"/>
    <property type="evidence" value="ECO:0007669"/>
    <property type="project" value="UniProtKB-UniRule"/>
</dbReference>
<comment type="subcellular location">
    <subcellularLocation>
        <location evidence="2 12 14">Cytoplasm</location>
    </subcellularLocation>
</comment>
<reference evidence="15 16" key="1">
    <citation type="submission" date="2020-02" db="EMBL/GenBank/DDBJ databases">
        <authorList>
            <person name="Zheng R.K."/>
            <person name="Sun C.M."/>
        </authorList>
    </citation>
    <scope>NUCLEOTIDE SEQUENCE [LARGE SCALE GENOMIC DNA]</scope>
    <source>
        <strain evidence="16">rifampicinis</strain>
    </source>
</reference>
<keyword evidence="8 12" id="KW-0028">Amino-acid biosynthesis</keyword>
<dbReference type="GO" id="GO:0005737">
    <property type="term" value="C:cytoplasm"/>
    <property type="evidence" value="ECO:0007669"/>
    <property type="project" value="UniProtKB-SubCell"/>
</dbReference>
<evidence type="ECO:0000313" key="15">
    <source>
        <dbReference type="EMBL" id="QPC80956.1"/>
    </source>
</evidence>
<keyword evidence="10 12" id="KW-0413">Isomerase</keyword>
<dbReference type="PANTHER" id="PTHR43090:SF2">
    <property type="entry name" value="1-(5-PHOSPHORIBOSYL)-5-[(5-PHOSPHORIBOSYLAMINO)METHYLIDENEAMINO] IMIDAZOLE-4-CARBOXAMIDE ISOMERASE"/>
    <property type="match status" value="1"/>
</dbReference>
<evidence type="ECO:0000256" key="12">
    <source>
        <dbReference type="HAMAP-Rule" id="MF_01014"/>
    </source>
</evidence>
<dbReference type="HAMAP" id="MF_01014">
    <property type="entry name" value="HisA"/>
    <property type="match status" value="1"/>
</dbReference>
<evidence type="ECO:0000256" key="3">
    <source>
        <dbReference type="ARBA" id="ARBA00005133"/>
    </source>
</evidence>
<dbReference type="RefSeq" id="WP_195169031.1">
    <property type="nucleotide sequence ID" value="NZ_CP062983.1"/>
</dbReference>
<evidence type="ECO:0000256" key="6">
    <source>
        <dbReference type="ARBA" id="ARBA00018464"/>
    </source>
</evidence>
<gene>
    <name evidence="12 15" type="primary">hisA</name>
    <name evidence="15" type="ORF">G4Y79_14710</name>
</gene>
<dbReference type="EMBL" id="CP062983">
    <property type="protein sequence ID" value="QPC80956.1"/>
    <property type="molecule type" value="Genomic_DNA"/>
</dbReference>
<dbReference type="InterPro" id="IPR044524">
    <property type="entry name" value="Isoase_HisA-like"/>
</dbReference>
<dbReference type="Proteomes" id="UP000594468">
    <property type="component" value="Chromosome"/>
</dbReference>
<keyword evidence="9 12" id="KW-0368">Histidine biosynthesis</keyword>
<dbReference type="UniPathway" id="UPA00031">
    <property type="reaction ID" value="UER00009"/>
</dbReference>
<comment type="catalytic activity">
    <reaction evidence="1 12 14">
        <text>1-(5-phospho-beta-D-ribosyl)-5-[(5-phospho-beta-D-ribosylamino)methylideneamino]imidazole-4-carboxamide = 5-[(5-phospho-1-deoxy-D-ribulos-1-ylimino)methylamino]-1-(5-phospho-beta-D-ribosyl)imidazole-4-carboxamide</text>
        <dbReference type="Rhea" id="RHEA:15469"/>
        <dbReference type="ChEBI" id="CHEBI:58435"/>
        <dbReference type="ChEBI" id="CHEBI:58525"/>
        <dbReference type="EC" id="5.3.1.16"/>
    </reaction>
</comment>
<accession>A0A7S8ICX9</accession>
<dbReference type="Gene3D" id="3.20.20.70">
    <property type="entry name" value="Aldolase class I"/>
    <property type="match status" value="1"/>
</dbReference>
<dbReference type="GO" id="GO:0000162">
    <property type="term" value="P:L-tryptophan biosynthetic process"/>
    <property type="evidence" value="ECO:0007669"/>
    <property type="project" value="TreeGrafter"/>
</dbReference>
<dbReference type="CDD" id="cd04732">
    <property type="entry name" value="HisA"/>
    <property type="match status" value="1"/>
</dbReference>
<organism evidence="15 16">
    <name type="scientific">Phototrophicus methaneseepsis</name>
    <dbReference type="NCBI Taxonomy" id="2710758"/>
    <lineage>
        <taxon>Bacteria</taxon>
        <taxon>Bacillati</taxon>
        <taxon>Chloroflexota</taxon>
        <taxon>Candidatus Thermofontia</taxon>
        <taxon>Phototrophicales</taxon>
        <taxon>Phototrophicaceae</taxon>
        <taxon>Phototrophicus</taxon>
    </lineage>
</organism>
<evidence type="ECO:0000256" key="13">
    <source>
        <dbReference type="RuleBase" id="RU003657"/>
    </source>
</evidence>
<feature type="active site" description="Proton donor" evidence="12">
    <location>
        <position position="129"/>
    </location>
</feature>
<dbReference type="FunFam" id="3.20.20.70:FF:000009">
    <property type="entry name" value="1-(5-phosphoribosyl)-5-[(5-phosphoribosylamino)methylideneamino] imidazole-4-carboxamide isomerase"/>
    <property type="match status" value="1"/>
</dbReference>
<evidence type="ECO:0000313" key="16">
    <source>
        <dbReference type="Proteomes" id="UP000594468"/>
    </source>
</evidence>
<dbReference type="AlphaFoldDB" id="A0A7S8ICX9"/>
<keyword evidence="16" id="KW-1185">Reference proteome</keyword>
<dbReference type="InterPro" id="IPR023016">
    <property type="entry name" value="HisA/PriA"/>
</dbReference>
<evidence type="ECO:0000256" key="7">
    <source>
        <dbReference type="ARBA" id="ARBA00022490"/>
    </source>
</evidence>
<evidence type="ECO:0000256" key="8">
    <source>
        <dbReference type="ARBA" id="ARBA00022605"/>
    </source>
</evidence>
<dbReference type="Pfam" id="PF00977">
    <property type="entry name" value="His_biosynth"/>
    <property type="match status" value="1"/>
</dbReference>
<dbReference type="SUPFAM" id="SSF51366">
    <property type="entry name" value="Ribulose-phoshate binding barrel"/>
    <property type="match status" value="1"/>
</dbReference>
<dbReference type="NCBIfam" id="TIGR00007">
    <property type="entry name" value="1-(5-phosphoribosyl)-5-[(5-phosphoribosylamino)methylideneamino]imidazole-4-carboxamide isomerase"/>
    <property type="match status" value="1"/>
</dbReference>
<dbReference type="InterPro" id="IPR006063">
    <property type="entry name" value="HisA_bact_arch"/>
</dbReference>
<dbReference type="EC" id="5.3.1.16" evidence="5 12"/>
<dbReference type="PANTHER" id="PTHR43090">
    <property type="entry name" value="1-(5-PHOSPHORIBOSYL)-5-[(5-PHOSPHORIBOSYLAMINO)METHYLIDENEAMINO] IMIDAZOLE-4-CARBOXAMIDE ISOMERASE"/>
    <property type="match status" value="1"/>
</dbReference>
<evidence type="ECO:0000256" key="4">
    <source>
        <dbReference type="ARBA" id="ARBA00009667"/>
    </source>
</evidence>
<evidence type="ECO:0000256" key="1">
    <source>
        <dbReference type="ARBA" id="ARBA00000901"/>
    </source>
</evidence>
<name>A0A7S8ICX9_9CHLR</name>
<sequence>MIIYPAIDLRGGKVVRLKEGDPNQQTVFSEDPIATAQIWQDQGAVWLHMVNLDGAFADANENGTILEQAAQLGLNVQFGGGLRSLDDIANAIDRGASRVVLGTLALKDPAAVEEAIARYGAERICVALDARDGKVTTHGWMETSDLTPIEVGQAMAGRGVRHALFTDVSRDGMLTGTNTDATIELAQETGLQVIASGGVATLEELTTLANSGAIAGAVIGMALYTKQFTLVQAIEAVQEV</sequence>
<comment type="pathway">
    <text evidence="3 12 14">Amino-acid biosynthesis; L-histidine biosynthesis; L-histidine from 5-phospho-alpha-D-ribose 1-diphosphate: step 4/9.</text>
</comment>
<evidence type="ECO:0000256" key="14">
    <source>
        <dbReference type="RuleBase" id="RU003658"/>
    </source>
</evidence>
<feature type="active site" description="Proton acceptor" evidence="12">
    <location>
        <position position="8"/>
    </location>
</feature>
<dbReference type="InterPro" id="IPR006062">
    <property type="entry name" value="His_biosynth"/>
</dbReference>
<proteinExistence type="inferred from homology"/>
<evidence type="ECO:0000256" key="9">
    <source>
        <dbReference type="ARBA" id="ARBA00023102"/>
    </source>
</evidence>